<keyword evidence="3" id="KW-1185">Reference proteome</keyword>
<gene>
    <name evidence="2" type="ORF">SAMN05661093_04243</name>
</gene>
<dbReference type="AlphaFoldDB" id="A0A1W2EDV3"/>
<keyword evidence="1" id="KW-0472">Membrane</keyword>
<evidence type="ECO:0000256" key="1">
    <source>
        <dbReference type="SAM" id="Phobius"/>
    </source>
</evidence>
<proteinExistence type="predicted"/>
<keyword evidence="1" id="KW-0812">Transmembrane</keyword>
<accession>A0A1W2EDV3</accession>
<dbReference type="Proteomes" id="UP000192674">
    <property type="component" value="Unassembled WGS sequence"/>
</dbReference>
<dbReference type="EMBL" id="FWXV01000003">
    <property type="protein sequence ID" value="SMD07837.1"/>
    <property type="molecule type" value="Genomic_DNA"/>
</dbReference>
<dbReference type="OrthoDB" id="4222977at2"/>
<organism evidence="2 3">
    <name type="scientific">Kibdelosporangium aridum</name>
    <dbReference type="NCBI Taxonomy" id="2030"/>
    <lineage>
        <taxon>Bacteria</taxon>
        <taxon>Bacillati</taxon>
        <taxon>Actinomycetota</taxon>
        <taxon>Actinomycetes</taxon>
        <taxon>Pseudonocardiales</taxon>
        <taxon>Pseudonocardiaceae</taxon>
        <taxon>Kibdelosporangium</taxon>
    </lineage>
</organism>
<sequence length="485" mass="54256">MQTATDLDHVLRAVTGPDLYRGNIFGVTGLPVDATAAQIRRRREEAILESRLNPDLDADAIRTAFETMRDPVARLAHELLWRWAPDEHREVVAAESQGPFKQEPRLDSLWKISLDAWADVFANPESWAFARERVKQIDDPRLTTGTVRRLRDRLPYHIAAVTAEFAVRAASLGVEAADRLVEVLDDSRLPDEAVDSALRDAVRPAERQISQACETTKDVVQADESKAVAMADSLLAKAHAPLVVINALLGKDDELTVALSDQVALAVNNCAIADDRVTDNPAEAVRLLEQAQGYARLRATIDLINENLEVIRLSELTREMRADCDRGKVNKAARRRRALLRVLPDGEVKQALASIPPNDKRVGGDVKRAPLSISILGIGTKYYSQRRRDNRFQFTSTYWFTFAWIPLIAFSAYLTSEGRMHAKIPVGPVARWWRVVVLSYFLAAAVQDLIPGQVPWALVFLAFSIVVVGIRRLRMHFWALGKVNR</sequence>
<feature type="transmembrane region" description="Helical" evidence="1">
    <location>
        <begin position="456"/>
        <end position="473"/>
    </location>
</feature>
<protein>
    <submittedName>
        <fullName evidence="2">Uncharacterized protein</fullName>
    </submittedName>
</protein>
<keyword evidence="1" id="KW-1133">Transmembrane helix</keyword>
<evidence type="ECO:0000313" key="3">
    <source>
        <dbReference type="Proteomes" id="UP000192674"/>
    </source>
</evidence>
<name>A0A1W2EDV3_KIBAR</name>
<feature type="transmembrane region" description="Helical" evidence="1">
    <location>
        <begin position="397"/>
        <end position="416"/>
    </location>
</feature>
<evidence type="ECO:0000313" key="2">
    <source>
        <dbReference type="EMBL" id="SMD07837.1"/>
    </source>
</evidence>
<dbReference type="RefSeq" id="WP_143446481.1">
    <property type="nucleotide sequence ID" value="NZ_FWXV01000003.1"/>
</dbReference>
<reference evidence="2 3" key="1">
    <citation type="submission" date="2017-04" db="EMBL/GenBank/DDBJ databases">
        <authorList>
            <person name="Afonso C.L."/>
            <person name="Miller P.J."/>
            <person name="Scott M.A."/>
            <person name="Spackman E."/>
            <person name="Goraichik I."/>
            <person name="Dimitrov K.M."/>
            <person name="Suarez D.L."/>
            <person name="Swayne D.E."/>
        </authorList>
    </citation>
    <scope>NUCLEOTIDE SEQUENCE [LARGE SCALE GENOMIC DNA]</scope>
    <source>
        <strain evidence="2 3">DSM 43828</strain>
    </source>
</reference>